<comment type="caution">
    <text evidence="4">The sequence shown here is derived from an EMBL/GenBank/DDBJ whole genome shotgun (WGS) entry which is preliminary data.</text>
</comment>
<feature type="repeat" description="TPR" evidence="3">
    <location>
        <begin position="202"/>
        <end position="235"/>
    </location>
</feature>
<gene>
    <name evidence="4" type="ORF">DM484_22695</name>
</gene>
<evidence type="ECO:0000256" key="3">
    <source>
        <dbReference type="PROSITE-ProRule" id="PRU00339"/>
    </source>
</evidence>
<evidence type="ECO:0000256" key="1">
    <source>
        <dbReference type="ARBA" id="ARBA00022737"/>
    </source>
</evidence>
<proteinExistence type="predicted"/>
<organism evidence="4 5">
    <name type="scientific">Candidatus Methylumidiphilus alinenensis</name>
    <dbReference type="NCBI Taxonomy" id="2202197"/>
    <lineage>
        <taxon>Bacteria</taxon>
        <taxon>Pseudomonadati</taxon>
        <taxon>Pseudomonadota</taxon>
        <taxon>Gammaproteobacteria</taxon>
        <taxon>Methylococcales</taxon>
        <taxon>Candidatus Methylumidiphilus</taxon>
    </lineage>
</organism>
<dbReference type="InterPro" id="IPR051685">
    <property type="entry name" value="Ycf3/AcsC/BcsC/TPR_MFPF"/>
</dbReference>
<dbReference type="AlphaFoldDB" id="A0A2W4SD11"/>
<evidence type="ECO:0000313" key="4">
    <source>
        <dbReference type="EMBL" id="PZN73410.1"/>
    </source>
</evidence>
<dbReference type="Proteomes" id="UP000249396">
    <property type="component" value="Unassembled WGS sequence"/>
</dbReference>
<evidence type="ECO:0000313" key="5">
    <source>
        <dbReference type="Proteomes" id="UP000249396"/>
    </source>
</evidence>
<feature type="repeat" description="TPR" evidence="3">
    <location>
        <begin position="134"/>
        <end position="167"/>
    </location>
</feature>
<sequence length="844" mass="92885">MILEMISPMLQVRLPSLLPCRREGNFLFNIKTDKTMPSDKPFSLRFFGIIAFFTLLVACTPKEEKALRYVQEGKALMEQGNADKARVQFKNALQLNPKLAEAYYNMGLLDEKSQNWKGVFGNMSDAVRLDPKIVDAHLKLGQLYLAGRQYDKASQEVALVKQLKPDLVGGFALEGAILFSQGKKAEGIGQVTLGLEKDPTNLDATMLLASLYLTNSQYAEALSVLKKGIESHPQDIGLQLQKIRVEVDSKDYDAAVNDYQTLIANNPDKKELNFGLVALLSKIGRQEQAEGVLRGLVEKYPAELTAKLALIEFLAKRDEAEAVKALIKFAAENPKEIALQTRLVGYYVSKKQYTDAQTVLNHIIDLDKLGKDGMAARVELAKIAVLQNDIKLAESMVDKILADDGKNTQALMMRAAMRLDRHETDGAISDLQIVVSGNPKLDEALVMLARAYQQNGVPDVAQNNYRKALEINPGNRVAALAVAGKMINGKEYDRAAEVLTVAHKANPNDIAVLQMLVQAKILKKDWNGAQVLAVELGQQPNGSAAGHFISGVILASQGNYDEAIKKFQQVLVEKPDFADALRELAKAYVVAGKQVQLVAFLKSFIEKNPTQDVAYETLASIYGSEKKWDDAVKVLQTALRVNPKLAAAYQTLARVYLAQKKTKEAVEVYQKGLAALPDNIPLMVDLAQSYERVKDVDAAIDGYRKILQKAPKYDLAVNNLAALLADYRTDKESLQEAVKLVEHFGTSTNPNLLDTYAWVILKSGDNNKALPIMKRVVADAPEVAVFRYHLAMAYHLASDNVSAKTQLERALSLAEKQGDFTGADQARELAKELSAKTAAKAKSP</sequence>
<feature type="repeat" description="TPR" evidence="3">
    <location>
        <begin position="66"/>
        <end position="99"/>
    </location>
</feature>
<dbReference type="InterPro" id="IPR011990">
    <property type="entry name" value="TPR-like_helical_dom_sf"/>
</dbReference>
<dbReference type="PANTHER" id="PTHR44943:SF8">
    <property type="entry name" value="TPR REPEAT-CONTAINING PROTEIN MJ0263"/>
    <property type="match status" value="1"/>
</dbReference>
<keyword evidence="1" id="KW-0677">Repeat</keyword>
<feature type="repeat" description="TPR" evidence="3">
    <location>
        <begin position="680"/>
        <end position="713"/>
    </location>
</feature>
<dbReference type="PROSITE" id="PS50005">
    <property type="entry name" value="TPR"/>
    <property type="match status" value="8"/>
</dbReference>
<evidence type="ECO:0000256" key="2">
    <source>
        <dbReference type="ARBA" id="ARBA00022803"/>
    </source>
</evidence>
<dbReference type="PANTHER" id="PTHR44943">
    <property type="entry name" value="CELLULOSE SYNTHASE OPERON PROTEIN C"/>
    <property type="match status" value="1"/>
</dbReference>
<feature type="repeat" description="TPR" evidence="3">
    <location>
        <begin position="442"/>
        <end position="475"/>
    </location>
</feature>
<dbReference type="EMBL" id="QJPH01000457">
    <property type="protein sequence ID" value="PZN73410.1"/>
    <property type="molecule type" value="Genomic_DNA"/>
</dbReference>
<feature type="repeat" description="TPR" evidence="3">
    <location>
        <begin position="646"/>
        <end position="679"/>
    </location>
</feature>
<name>A0A2W4SD11_9GAMM</name>
<dbReference type="InterPro" id="IPR019734">
    <property type="entry name" value="TPR_rpt"/>
</dbReference>
<accession>A0A2W4SD11</accession>
<reference evidence="4 5" key="1">
    <citation type="journal article" date="2018" name="Aquat. Microb. Ecol.">
        <title>Gammaproteobacterial methanotrophs dominate.</title>
        <authorList>
            <person name="Rissanen A.J."/>
            <person name="Saarenheimo J."/>
            <person name="Tiirola M."/>
            <person name="Peura S."/>
            <person name="Aalto S.L."/>
            <person name="Karvinen A."/>
            <person name="Nykanen H."/>
        </authorList>
    </citation>
    <scope>NUCLEOTIDE SEQUENCE [LARGE SCALE GENOMIC DNA]</scope>
    <source>
        <strain evidence="4">AMbin10</strain>
    </source>
</reference>
<dbReference type="SUPFAM" id="SSF48452">
    <property type="entry name" value="TPR-like"/>
    <property type="match status" value="4"/>
</dbReference>
<feature type="repeat" description="TPR" evidence="3">
    <location>
        <begin position="544"/>
        <end position="577"/>
    </location>
</feature>
<dbReference type="Pfam" id="PF14559">
    <property type="entry name" value="TPR_19"/>
    <property type="match status" value="3"/>
</dbReference>
<dbReference type="Pfam" id="PF13414">
    <property type="entry name" value="TPR_11"/>
    <property type="match status" value="2"/>
</dbReference>
<keyword evidence="2 3" id="KW-0802">TPR repeat</keyword>
<dbReference type="SMART" id="SM00028">
    <property type="entry name" value="TPR"/>
    <property type="match status" value="13"/>
</dbReference>
<feature type="repeat" description="TPR" evidence="3">
    <location>
        <begin position="612"/>
        <end position="645"/>
    </location>
</feature>
<dbReference type="Gene3D" id="1.25.40.10">
    <property type="entry name" value="Tetratricopeptide repeat domain"/>
    <property type="match status" value="4"/>
</dbReference>
<protein>
    <submittedName>
        <fullName evidence="4">Uncharacterized protein</fullName>
    </submittedName>
</protein>